<feature type="non-terminal residue" evidence="2">
    <location>
        <position position="1"/>
    </location>
</feature>
<proteinExistence type="predicted"/>
<name>A0AAV4R2H6_CAEEX</name>
<evidence type="ECO:0000313" key="3">
    <source>
        <dbReference type="Proteomes" id="UP001054945"/>
    </source>
</evidence>
<reference evidence="2 3" key="1">
    <citation type="submission" date="2021-06" db="EMBL/GenBank/DDBJ databases">
        <title>Caerostris extrusa draft genome.</title>
        <authorList>
            <person name="Kono N."/>
            <person name="Arakawa K."/>
        </authorList>
    </citation>
    <scope>NUCLEOTIDE SEQUENCE [LARGE SCALE GENOMIC DNA]</scope>
</reference>
<feature type="compositionally biased region" description="Basic and acidic residues" evidence="1">
    <location>
        <begin position="85"/>
        <end position="94"/>
    </location>
</feature>
<dbReference type="EMBL" id="BPLR01007265">
    <property type="protein sequence ID" value="GIY15667.1"/>
    <property type="molecule type" value="Genomic_DNA"/>
</dbReference>
<feature type="region of interest" description="Disordered" evidence="1">
    <location>
        <begin position="85"/>
        <end position="121"/>
    </location>
</feature>
<comment type="caution">
    <text evidence="2">The sequence shown here is derived from an EMBL/GenBank/DDBJ whole genome shotgun (WGS) entry which is preliminary data.</text>
</comment>
<sequence>YAWDLFTIPYPEPQRTLQAQIENESRNASSPLWCTLESTIVTLEHCNISSLVVPASICSRSPFPSRSSNNGLRYSLTEQMLQTKQAKESKYKILEEEEEEDSPTSGRKSPDKSPPFGEYIA</sequence>
<dbReference type="Proteomes" id="UP001054945">
    <property type="component" value="Unassembled WGS sequence"/>
</dbReference>
<keyword evidence="3" id="KW-1185">Reference proteome</keyword>
<organism evidence="2 3">
    <name type="scientific">Caerostris extrusa</name>
    <name type="common">Bark spider</name>
    <name type="synonym">Caerostris bankana</name>
    <dbReference type="NCBI Taxonomy" id="172846"/>
    <lineage>
        <taxon>Eukaryota</taxon>
        <taxon>Metazoa</taxon>
        <taxon>Ecdysozoa</taxon>
        <taxon>Arthropoda</taxon>
        <taxon>Chelicerata</taxon>
        <taxon>Arachnida</taxon>
        <taxon>Araneae</taxon>
        <taxon>Araneomorphae</taxon>
        <taxon>Entelegynae</taxon>
        <taxon>Araneoidea</taxon>
        <taxon>Araneidae</taxon>
        <taxon>Caerostris</taxon>
    </lineage>
</organism>
<evidence type="ECO:0000256" key="1">
    <source>
        <dbReference type="SAM" id="MobiDB-lite"/>
    </source>
</evidence>
<dbReference type="AlphaFoldDB" id="A0AAV4R2H6"/>
<protein>
    <submittedName>
        <fullName evidence="2">Uncharacterized protein</fullName>
    </submittedName>
</protein>
<evidence type="ECO:0000313" key="2">
    <source>
        <dbReference type="EMBL" id="GIY15667.1"/>
    </source>
</evidence>
<gene>
    <name evidence="2" type="ORF">CEXT_408441</name>
</gene>
<accession>A0AAV4R2H6</accession>